<dbReference type="AlphaFoldDB" id="A0A9J6G2U7"/>
<dbReference type="OMA" id="NEECEAW"/>
<sequence>MVPDNEECEAWDEASEKLAVDSAVTFEDYVQCDDEACTSAELTSQDIVNTVRRHDGTSDEDAESDDADTETGPASQAEGAVSNADVLQCVAKMCTFLSRCTNATKAVHKNVDSFESFVLHQLSGTRQAKNTDFLNVHPDPR</sequence>
<evidence type="ECO:0000256" key="1">
    <source>
        <dbReference type="SAM" id="MobiDB-lite"/>
    </source>
</evidence>
<feature type="region of interest" description="Disordered" evidence="1">
    <location>
        <begin position="48"/>
        <end position="81"/>
    </location>
</feature>
<reference evidence="2 3" key="1">
    <citation type="journal article" date="2020" name="Cell">
        <title>Large-Scale Comparative Analyses of Tick Genomes Elucidate Their Genetic Diversity and Vector Capacities.</title>
        <authorList>
            <consortium name="Tick Genome and Microbiome Consortium (TIGMIC)"/>
            <person name="Jia N."/>
            <person name="Wang J."/>
            <person name="Shi W."/>
            <person name="Du L."/>
            <person name="Sun Y."/>
            <person name="Zhan W."/>
            <person name="Jiang J.F."/>
            <person name="Wang Q."/>
            <person name="Zhang B."/>
            <person name="Ji P."/>
            <person name="Bell-Sakyi L."/>
            <person name="Cui X.M."/>
            <person name="Yuan T.T."/>
            <person name="Jiang B.G."/>
            <person name="Yang W.F."/>
            <person name="Lam T.T."/>
            <person name="Chang Q.C."/>
            <person name="Ding S.J."/>
            <person name="Wang X.J."/>
            <person name="Zhu J.G."/>
            <person name="Ruan X.D."/>
            <person name="Zhao L."/>
            <person name="Wei J.T."/>
            <person name="Ye R.Z."/>
            <person name="Que T.C."/>
            <person name="Du C.H."/>
            <person name="Zhou Y.H."/>
            <person name="Cheng J.X."/>
            <person name="Dai P.F."/>
            <person name="Guo W.B."/>
            <person name="Han X.H."/>
            <person name="Huang E.J."/>
            <person name="Li L.F."/>
            <person name="Wei W."/>
            <person name="Gao Y.C."/>
            <person name="Liu J.Z."/>
            <person name="Shao H.Z."/>
            <person name="Wang X."/>
            <person name="Wang C.C."/>
            <person name="Yang T.C."/>
            <person name="Huo Q.B."/>
            <person name="Li W."/>
            <person name="Chen H.Y."/>
            <person name="Chen S.E."/>
            <person name="Zhou L.G."/>
            <person name="Ni X.B."/>
            <person name="Tian J.H."/>
            <person name="Sheng Y."/>
            <person name="Liu T."/>
            <person name="Pan Y.S."/>
            <person name="Xia L.Y."/>
            <person name="Li J."/>
            <person name="Zhao F."/>
            <person name="Cao W.C."/>
        </authorList>
    </citation>
    <scope>NUCLEOTIDE SEQUENCE [LARGE SCALE GENOMIC DNA]</scope>
    <source>
        <strain evidence="2">HaeL-2018</strain>
    </source>
</reference>
<dbReference type="VEuPathDB" id="VectorBase:HLOH_050546"/>
<dbReference type="Proteomes" id="UP000821853">
    <property type="component" value="Chromosome 2"/>
</dbReference>
<evidence type="ECO:0000313" key="3">
    <source>
        <dbReference type="Proteomes" id="UP000821853"/>
    </source>
</evidence>
<organism evidence="2 3">
    <name type="scientific">Haemaphysalis longicornis</name>
    <name type="common">Bush tick</name>
    <dbReference type="NCBI Taxonomy" id="44386"/>
    <lineage>
        <taxon>Eukaryota</taxon>
        <taxon>Metazoa</taxon>
        <taxon>Ecdysozoa</taxon>
        <taxon>Arthropoda</taxon>
        <taxon>Chelicerata</taxon>
        <taxon>Arachnida</taxon>
        <taxon>Acari</taxon>
        <taxon>Parasitiformes</taxon>
        <taxon>Ixodida</taxon>
        <taxon>Ixodoidea</taxon>
        <taxon>Ixodidae</taxon>
        <taxon>Haemaphysalinae</taxon>
        <taxon>Haemaphysalis</taxon>
    </lineage>
</organism>
<proteinExistence type="predicted"/>
<gene>
    <name evidence="2" type="ORF">HPB48_004671</name>
</gene>
<accession>A0A9J6G2U7</accession>
<feature type="compositionally biased region" description="Acidic residues" evidence="1">
    <location>
        <begin position="58"/>
        <end position="69"/>
    </location>
</feature>
<dbReference type="OrthoDB" id="9909311at2759"/>
<keyword evidence="3" id="KW-1185">Reference proteome</keyword>
<protein>
    <submittedName>
        <fullName evidence="2">Uncharacterized protein</fullName>
    </submittedName>
</protein>
<comment type="caution">
    <text evidence="2">The sequence shown here is derived from an EMBL/GenBank/DDBJ whole genome shotgun (WGS) entry which is preliminary data.</text>
</comment>
<name>A0A9J6G2U7_HAELO</name>
<evidence type="ECO:0000313" key="2">
    <source>
        <dbReference type="EMBL" id="KAH9368652.1"/>
    </source>
</evidence>
<dbReference type="EMBL" id="JABSTR010000004">
    <property type="protein sequence ID" value="KAH9368652.1"/>
    <property type="molecule type" value="Genomic_DNA"/>
</dbReference>